<proteinExistence type="predicted"/>
<evidence type="ECO:0000313" key="2">
    <source>
        <dbReference type="Proteomes" id="UP000091857"/>
    </source>
</evidence>
<accession>A0ACB7H0B3</accession>
<reference evidence="2" key="1">
    <citation type="journal article" date="2016" name="Nat. Biotechnol.">
        <title>Sequencing wild and cultivated cassava and related species reveals extensive interspecific hybridization and genetic diversity.</title>
        <authorList>
            <person name="Bredeson J.V."/>
            <person name="Lyons J.B."/>
            <person name="Prochnik S.E."/>
            <person name="Wu G.A."/>
            <person name="Ha C.M."/>
            <person name="Edsinger-Gonzales E."/>
            <person name="Grimwood J."/>
            <person name="Schmutz J."/>
            <person name="Rabbi I.Y."/>
            <person name="Egesi C."/>
            <person name="Nauluvula P."/>
            <person name="Lebot V."/>
            <person name="Ndunguru J."/>
            <person name="Mkamilo G."/>
            <person name="Bart R.S."/>
            <person name="Setter T.L."/>
            <person name="Gleadow R.M."/>
            <person name="Kulakow P."/>
            <person name="Ferguson M.E."/>
            <person name="Rounsley S."/>
            <person name="Rokhsar D.S."/>
        </authorList>
    </citation>
    <scope>NUCLEOTIDE SEQUENCE [LARGE SCALE GENOMIC DNA]</scope>
    <source>
        <strain evidence="2">cv. AM560-2</strain>
    </source>
</reference>
<gene>
    <name evidence="1" type="ORF">MANES_10G083422v8</name>
</gene>
<comment type="caution">
    <text evidence="1">The sequence shown here is derived from an EMBL/GenBank/DDBJ whole genome shotgun (WGS) entry which is preliminary data.</text>
</comment>
<dbReference type="EMBL" id="CM004396">
    <property type="protein sequence ID" value="KAG8645666.1"/>
    <property type="molecule type" value="Genomic_DNA"/>
</dbReference>
<name>A0ACB7H0B3_MANES</name>
<sequence>MGESVQEQLNKLYNLLLAKQQANQSKNEKIKQLHTKLDATSLDLELTKKGMSSSSAESQTKIRKDKEISSTTVSENPGGNSIVSKFTKLDFPLFNGLEDPLGWLSCCQHFFCHQSTLEKEKVSLASYHLEGIAQLWYTQILLDVPDPT</sequence>
<evidence type="ECO:0000313" key="1">
    <source>
        <dbReference type="EMBL" id="KAG8645666.1"/>
    </source>
</evidence>
<keyword evidence="2" id="KW-1185">Reference proteome</keyword>
<dbReference type="Proteomes" id="UP000091857">
    <property type="component" value="Chromosome 10"/>
</dbReference>
<organism evidence="1 2">
    <name type="scientific">Manihot esculenta</name>
    <name type="common">Cassava</name>
    <name type="synonym">Jatropha manihot</name>
    <dbReference type="NCBI Taxonomy" id="3983"/>
    <lineage>
        <taxon>Eukaryota</taxon>
        <taxon>Viridiplantae</taxon>
        <taxon>Streptophyta</taxon>
        <taxon>Embryophyta</taxon>
        <taxon>Tracheophyta</taxon>
        <taxon>Spermatophyta</taxon>
        <taxon>Magnoliopsida</taxon>
        <taxon>eudicotyledons</taxon>
        <taxon>Gunneridae</taxon>
        <taxon>Pentapetalae</taxon>
        <taxon>rosids</taxon>
        <taxon>fabids</taxon>
        <taxon>Malpighiales</taxon>
        <taxon>Euphorbiaceae</taxon>
        <taxon>Crotonoideae</taxon>
        <taxon>Manihoteae</taxon>
        <taxon>Manihot</taxon>
    </lineage>
</organism>
<protein>
    <submittedName>
        <fullName evidence="1">Uncharacterized protein</fullName>
    </submittedName>
</protein>